<dbReference type="InterPro" id="IPR008949">
    <property type="entry name" value="Isoprenoid_synthase_dom_sf"/>
</dbReference>
<dbReference type="OrthoDB" id="9807580at2"/>
<dbReference type="Gene3D" id="1.10.600.10">
    <property type="entry name" value="Farnesyl Diphosphate Synthase"/>
    <property type="match status" value="1"/>
</dbReference>
<dbReference type="GO" id="GO:0016114">
    <property type="term" value="P:terpenoid biosynthetic process"/>
    <property type="evidence" value="ECO:0007669"/>
    <property type="project" value="UniProtKB-ARBA"/>
</dbReference>
<dbReference type="PANTHER" id="PTHR31480">
    <property type="entry name" value="BIFUNCTIONAL LYCOPENE CYCLASE/PHYTOENE SYNTHASE"/>
    <property type="match status" value="1"/>
</dbReference>
<dbReference type="GO" id="GO:0004311">
    <property type="term" value="F:geranylgeranyl diphosphate synthase activity"/>
    <property type="evidence" value="ECO:0007669"/>
    <property type="project" value="InterPro"/>
</dbReference>
<dbReference type="SFLD" id="SFLDG01212">
    <property type="entry name" value="Phytoene_synthase_like"/>
    <property type="match status" value="1"/>
</dbReference>
<dbReference type="InterPro" id="IPR017827">
    <property type="entry name" value="HSQ_synthase_HpnC"/>
</dbReference>
<gene>
    <name evidence="1" type="ORF">Ga0123462_1081</name>
</gene>
<reference evidence="1 2" key="1">
    <citation type="submission" date="2016-12" db="EMBL/GenBank/DDBJ databases">
        <title>Isolation and genomic insights into novel planktonic Zetaproteobacteria from stratified waters of the Chesapeake Bay.</title>
        <authorList>
            <person name="McAllister S.M."/>
            <person name="Kato S."/>
            <person name="Chan C.S."/>
            <person name="Chiu B.K."/>
            <person name="Field E.K."/>
        </authorList>
    </citation>
    <scope>NUCLEOTIDE SEQUENCE [LARGE SCALE GENOMIC DNA]</scope>
    <source>
        <strain evidence="1 2">CP-8</strain>
    </source>
</reference>
<evidence type="ECO:0000313" key="2">
    <source>
        <dbReference type="Proteomes" id="UP000231637"/>
    </source>
</evidence>
<proteinExistence type="predicted"/>
<dbReference type="RefSeq" id="WP_100265350.1">
    <property type="nucleotide sequence ID" value="NZ_CP018800.1"/>
</dbReference>
<protein>
    <submittedName>
        <fullName evidence="1">Squalene synthase HpnC</fullName>
    </submittedName>
</protein>
<dbReference type="GO" id="GO:0051996">
    <property type="term" value="F:squalene synthase [NAD(P)H] activity"/>
    <property type="evidence" value="ECO:0007669"/>
    <property type="project" value="InterPro"/>
</dbReference>
<dbReference type="NCBIfam" id="TIGR03464">
    <property type="entry name" value="HpnC"/>
    <property type="match status" value="1"/>
</dbReference>
<dbReference type="AlphaFoldDB" id="A0A2K8L3T4"/>
<name>A0A2K8L3T4_9PROT</name>
<keyword evidence="2" id="KW-1185">Reference proteome</keyword>
<dbReference type="InterPro" id="IPR033904">
    <property type="entry name" value="Trans_IPPS_HH"/>
</dbReference>
<dbReference type="Proteomes" id="UP000231637">
    <property type="component" value="Chromosome"/>
</dbReference>
<dbReference type="SFLD" id="SFLDS00005">
    <property type="entry name" value="Isoprenoid_Synthase_Type_I"/>
    <property type="match status" value="1"/>
</dbReference>
<evidence type="ECO:0000313" key="1">
    <source>
        <dbReference type="EMBL" id="ATX81947.1"/>
    </source>
</evidence>
<dbReference type="CDD" id="cd00683">
    <property type="entry name" value="Trans_IPPS_HH"/>
    <property type="match status" value="1"/>
</dbReference>
<dbReference type="KEGG" id="mfn:Ga0123462_1081"/>
<sequence length="302" mass="34214">MQASTGQPMQLAQAYQHCLDIARNHYENFPTASRLLKADLRPAVAAIYAFARHADDLADEGDALPETRIKQLDAWEILLERCETGEVVDHPVFMALSDAITKHHLPIEELHNLLIAFRMDVTLHAYATFDELRFYCKHSANPVGRLMLALHGIHDSEAQRCSDNICTALQLINFWQDLSIDLPRGRCYLPQTWLQENGIESQQMLDGTVSVESLRPVLMQALLKTGELLENGVPLLNRLPFRLRLQIASTIHGGRRMLSKVENLDNPLQQRASLSAQDWRGMMLPVLKDTLFPSFAQKRETA</sequence>
<organism evidence="1 2">
    <name type="scientific">Mariprofundus ferrinatatus</name>
    <dbReference type="NCBI Taxonomy" id="1921087"/>
    <lineage>
        <taxon>Bacteria</taxon>
        <taxon>Pseudomonadati</taxon>
        <taxon>Pseudomonadota</taxon>
        <taxon>Candidatius Mariprofundia</taxon>
        <taxon>Mariprofundales</taxon>
        <taxon>Mariprofundaceae</taxon>
        <taxon>Mariprofundus</taxon>
    </lineage>
</organism>
<accession>A0A2K8L3T4</accession>
<dbReference type="InterPro" id="IPR044843">
    <property type="entry name" value="Trans_IPPS_bact-type"/>
</dbReference>
<dbReference type="EMBL" id="CP018800">
    <property type="protein sequence ID" value="ATX81947.1"/>
    <property type="molecule type" value="Genomic_DNA"/>
</dbReference>
<dbReference type="SUPFAM" id="SSF48576">
    <property type="entry name" value="Terpenoid synthases"/>
    <property type="match status" value="1"/>
</dbReference>
<dbReference type="Pfam" id="PF00494">
    <property type="entry name" value="SQS_PSY"/>
    <property type="match status" value="1"/>
</dbReference>
<dbReference type="SFLD" id="SFLDG01018">
    <property type="entry name" value="Squalene/Phytoene_Synthase_Lik"/>
    <property type="match status" value="1"/>
</dbReference>
<dbReference type="InterPro" id="IPR002060">
    <property type="entry name" value="Squ/phyt_synthse"/>
</dbReference>